<organism evidence="1 2">
    <name type="scientific">Halobium salinum</name>
    <dbReference type="NCBI Taxonomy" id="1364940"/>
    <lineage>
        <taxon>Archaea</taxon>
        <taxon>Methanobacteriati</taxon>
        <taxon>Methanobacteriota</taxon>
        <taxon>Stenosarchaea group</taxon>
        <taxon>Halobacteria</taxon>
        <taxon>Halobacteriales</taxon>
        <taxon>Haloferacaceae</taxon>
        <taxon>Halobium</taxon>
    </lineage>
</organism>
<evidence type="ECO:0000313" key="2">
    <source>
        <dbReference type="Proteomes" id="UP001595921"/>
    </source>
</evidence>
<accession>A0ABD5PEL2</accession>
<protein>
    <submittedName>
        <fullName evidence="1">Uncharacterized protein</fullName>
    </submittedName>
</protein>
<dbReference type="RefSeq" id="WP_267622747.1">
    <property type="nucleotide sequence ID" value="NZ_JAODIW010000006.1"/>
</dbReference>
<gene>
    <name evidence="1" type="ORF">ACFO0N_15470</name>
</gene>
<dbReference type="AlphaFoldDB" id="A0ABD5PEL2"/>
<dbReference type="EMBL" id="JBHSDS010000008">
    <property type="protein sequence ID" value="MFC4359342.1"/>
    <property type="molecule type" value="Genomic_DNA"/>
</dbReference>
<name>A0ABD5PEL2_9EURY</name>
<evidence type="ECO:0000313" key="1">
    <source>
        <dbReference type="EMBL" id="MFC4359342.1"/>
    </source>
</evidence>
<reference evidence="1 2" key="1">
    <citation type="journal article" date="2019" name="Int. J. Syst. Evol. Microbiol.">
        <title>The Global Catalogue of Microorganisms (GCM) 10K type strain sequencing project: providing services to taxonomists for standard genome sequencing and annotation.</title>
        <authorList>
            <consortium name="The Broad Institute Genomics Platform"/>
            <consortium name="The Broad Institute Genome Sequencing Center for Infectious Disease"/>
            <person name="Wu L."/>
            <person name="Ma J."/>
        </authorList>
    </citation>
    <scope>NUCLEOTIDE SEQUENCE [LARGE SCALE GENOMIC DNA]</scope>
    <source>
        <strain evidence="1 2">CGMCC 1.12553</strain>
    </source>
</reference>
<dbReference type="Proteomes" id="UP001595921">
    <property type="component" value="Unassembled WGS sequence"/>
</dbReference>
<keyword evidence="2" id="KW-1185">Reference proteome</keyword>
<comment type="caution">
    <text evidence="1">The sequence shown here is derived from an EMBL/GenBank/DDBJ whole genome shotgun (WGS) entry which is preliminary data.</text>
</comment>
<proteinExistence type="predicted"/>
<sequence length="58" mass="6586">MDGATRRGREFDAEEIVREERSRPDVSVCESCPDRSVFLESGNTDGWISSDLTVPLRR</sequence>